<dbReference type="SUPFAM" id="SSF53474">
    <property type="entry name" value="alpha/beta-Hydrolases"/>
    <property type="match status" value="1"/>
</dbReference>
<evidence type="ECO:0000259" key="3">
    <source>
        <dbReference type="Pfam" id="PF12146"/>
    </source>
</evidence>
<accession>A0AAU8JPH8</accession>
<dbReference type="Gene3D" id="1.20.1440.110">
    <property type="entry name" value="acylaminoacyl peptidase"/>
    <property type="match status" value="1"/>
</dbReference>
<dbReference type="AlphaFoldDB" id="A0AAU8JPH8"/>
<sequence length="350" mass="36285">MPLFVDLPGVLDGFIAVNRSRATAAGLDPFAYERVTARLETLADWPAAFHAAGRSHLAAGEAAEAAGAHVSAGEAYRRAARWFHCAGWLPHPDGALAATAADRAMGRALALLDPSAVRLEGGTFTGWLRRPRGVVAAVGVVLVVPGMDSGKEEFHGVVEALLARGLAVLALDGPGQGVRAADSAPRADYQAVVAEALDALAALPAGTGVDPDRAALIGLSLGGYYAAVAAAHEPRVRAAATVSGPYRLLWPELPPFVAETLTRRSGGPEAARAFAGRVDLRAHAARIDCPLLVVDGGRDVIPGVVNGEPLARAARLGEYLLVPHGDHLLGNARTDWLPATADWLAARLRG</sequence>
<dbReference type="PANTHER" id="PTHR22946:SF9">
    <property type="entry name" value="POLYKETIDE TRANSFERASE AF380"/>
    <property type="match status" value="1"/>
</dbReference>
<feature type="domain" description="Serine aminopeptidase S33" evidence="3">
    <location>
        <begin position="138"/>
        <end position="257"/>
    </location>
</feature>
<proteinExistence type="inferred from homology"/>
<gene>
    <name evidence="4" type="ORF">ABWK59_04030</name>
</gene>
<dbReference type="InterPro" id="IPR022742">
    <property type="entry name" value="Hydrolase_4"/>
</dbReference>
<dbReference type="Gene3D" id="3.40.50.1820">
    <property type="entry name" value="alpha/beta hydrolase"/>
    <property type="match status" value="1"/>
</dbReference>
<evidence type="ECO:0000256" key="2">
    <source>
        <dbReference type="ARBA" id="ARBA00022801"/>
    </source>
</evidence>
<dbReference type="KEGG" id="kcm:ABWK59_04030"/>
<dbReference type="PANTHER" id="PTHR22946">
    <property type="entry name" value="DIENELACTONE HYDROLASE DOMAIN-CONTAINING PROTEIN-RELATED"/>
    <property type="match status" value="1"/>
</dbReference>
<evidence type="ECO:0000256" key="1">
    <source>
        <dbReference type="ARBA" id="ARBA00008645"/>
    </source>
</evidence>
<dbReference type="GO" id="GO:0052689">
    <property type="term" value="F:carboxylic ester hydrolase activity"/>
    <property type="evidence" value="ECO:0007669"/>
    <property type="project" value="UniProtKB-ARBA"/>
</dbReference>
<dbReference type="EMBL" id="CP159872">
    <property type="protein sequence ID" value="XCM78161.1"/>
    <property type="molecule type" value="Genomic_DNA"/>
</dbReference>
<comment type="similarity">
    <text evidence="1">Belongs to the AB hydrolase superfamily.</text>
</comment>
<organism evidence="4">
    <name type="scientific">Kitasatospora camelliae</name>
    <dbReference type="NCBI Taxonomy" id="3156397"/>
    <lineage>
        <taxon>Bacteria</taxon>
        <taxon>Bacillati</taxon>
        <taxon>Actinomycetota</taxon>
        <taxon>Actinomycetes</taxon>
        <taxon>Kitasatosporales</taxon>
        <taxon>Streptomycetaceae</taxon>
        <taxon>Kitasatospora</taxon>
    </lineage>
</organism>
<reference evidence="4" key="1">
    <citation type="submission" date="2024-06" db="EMBL/GenBank/DDBJ databases">
        <title>The genome sequences of Kitasatospora sp. strain HUAS MG31.</title>
        <authorList>
            <person name="Mo P."/>
        </authorList>
    </citation>
    <scope>NUCLEOTIDE SEQUENCE</scope>
    <source>
        <strain evidence="4">HUAS MG31</strain>
    </source>
</reference>
<dbReference type="InterPro" id="IPR050261">
    <property type="entry name" value="FrsA_esterase"/>
</dbReference>
<name>A0AAU8JPH8_9ACTN</name>
<keyword evidence="2 4" id="KW-0378">Hydrolase</keyword>
<evidence type="ECO:0000313" key="4">
    <source>
        <dbReference type="EMBL" id="XCM78161.1"/>
    </source>
</evidence>
<dbReference type="RefSeq" id="WP_354637904.1">
    <property type="nucleotide sequence ID" value="NZ_CP159872.1"/>
</dbReference>
<protein>
    <submittedName>
        <fullName evidence="4">Alpha/beta fold hydrolase</fullName>
    </submittedName>
</protein>
<dbReference type="InterPro" id="IPR029058">
    <property type="entry name" value="AB_hydrolase_fold"/>
</dbReference>
<dbReference type="Pfam" id="PF12146">
    <property type="entry name" value="Hydrolase_4"/>
    <property type="match status" value="1"/>
</dbReference>